<keyword evidence="7" id="KW-1185">Reference proteome</keyword>
<name>A0A812K8P6_9DINO</name>
<accession>A0A812K8P6</accession>
<keyword evidence="4" id="KW-0808">Transferase</keyword>
<comment type="similarity">
    <text evidence="2">Belongs to the glycosyltransferase 92 family.</text>
</comment>
<evidence type="ECO:0000256" key="2">
    <source>
        <dbReference type="ARBA" id="ARBA00007647"/>
    </source>
</evidence>
<evidence type="ECO:0000256" key="3">
    <source>
        <dbReference type="ARBA" id="ARBA00022676"/>
    </source>
</evidence>
<proteinExistence type="inferred from homology"/>
<organism evidence="6 7">
    <name type="scientific">Symbiodinium natans</name>
    <dbReference type="NCBI Taxonomy" id="878477"/>
    <lineage>
        <taxon>Eukaryota</taxon>
        <taxon>Sar</taxon>
        <taxon>Alveolata</taxon>
        <taxon>Dinophyceae</taxon>
        <taxon>Suessiales</taxon>
        <taxon>Symbiodiniaceae</taxon>
        <taxon>Symbiodinium</taxon>
    </lineage>
</organism>
<evidence type="ECO:0000256" key="5">
    <source>
        <dbReference type="ARBA" id="ARBA00023136"/>
    </source>
</evidence>
<evidence type="ECO:0000313" key="7">
    <source>
        <dbReference type="Proteomes" id="UP000604046"/>
    </source>
</evidence>
<keyword evidence="3" id="KW-0328">Glycosyltransferase</keyword>
<comment type="subcellular location">
    <subcellularLocation>
        <location evidence="1">Membrane</location>
    </subcellularLocation>
</comment>
<dbReference type="GO" id="GO:0016020">
    <property type="term" value="C:membrane"/>
    <property type="evidence" value="ECO:0007669"/>
    <property type="project" value="UniProtKB-SubCell"/>
</dbReference>
<sequence>MDYVSYLLHTLGNDDAEAGTQRELACSLLVQCVLIFKTLVVLIGHDSWELAWTDFRHVVEEFIDATSPLSQKSAELMGHIASVLLTDIPNEMTLSIFGMLQWLSTVLNFPKRGGKRRVAQSTRPCLPAKSQAWNHTLKEGKWRILLEELVSCLIKQQLYTRGSISRPLAWVLDLGRRYWAPLHVAMAEAAGTEPYLLPFPSALQPRPPAHRDPRRLPLAELCATGRQQRQLQRSAVGGVPLPTESPMVSDSAYQRDGTRLTVVTVATGLPNSADSERPSSDGLAYLLDFLIYVERPRGECIRRGRCGDKNRTVYTCGPHAAILPEVSLRKWRCLFPTGKERWVDAYAVSFFRQAATIRCPVPSDVSLSLEGPLLVELQADSPYAGAEAWKIAADVCAKLSEGAGAEAPDAVVAEDAADAAARLAICVQPAWDMPDLERSVPRLIETFLRYYQLLGADSFTFYDFDGSFASHPEIVGLLATGKLKYFPRFMKAVSELLEDAWNLKLVKGQTGSRASFIQELTLNHCVLNYRSAADFVLLADKDVFLAFGPSIPVFPQARGCWRDAGTTSTCCSGTGPHARGRVHFHGKTPCWEGSRTFSKCCLEYMPEAPMPSPWPEFLKSRSPEFWRAVGTIALGVCEFAVPSSLNTSQTGSGWSFSSHIWRPKSCESQYYHLVSPWRFMSQNSEWVRLRPGSVRYYVDSEAARAMHLVNLHKVRCTEQRNDYGNGRQPCNWPDFGLRWSLPGLPD</sequence>
<protein>
    <submittedName>
        <fullName evidence="6">Uncharacterized protein</fullName>
    </submittedName>
</protein>
<evidence type="ECO:0000313" key="6">
    <source>
        <dbReference type="EMBL" id="CAE7219166.1"/>
    </source>
</evidence>
<dbReference type="Pfam" id="PF01697">
    <property type="entry name" value="Glyco_transf_92"/>
    <property type="match status" value="1"/>
</dbReference>
<dbReference type="GO" id="GO:0016757">
    <property type="term" value="F:glycosyltransferase activity"/>
    <property type="evidence" value="ECO:0007669"/>
    <property type="project" value="UniProtKB-KW"/>
</dbReference>
<dbReference type="AlphaFoldDB" id="A0A812K8P6"/>
<evidence type="ECO:0000256" key="1">
    <source>
        <dbReference type="ARBA" id="ARBA00004370"/>
    </source>
</evidence>
<keyword evidence="5" id="KW-0472">Membrane</keyword>
<reference evidence="6" key="1">
    <citation type="submission" date="2021-02" db="EMBL/GenBank/DDBJ databases">
        <authorList>
            <person name="Dougan E. K."/>
            <person name="Rhodes N."/>
            <person name="Thang M."/>
            <person name="Chan C."/>
        </authorList>
    </citation>
    <scope>NUCLEOTIDE SEQUENCE</scope>
</reference>
<dbReference type="InterPro" id="IPR008166">
    <property type="entry name" value="Glyco_transf_92"/>
</dbReference>
<evidence type="ECO:0000256" key="4">
    <source>
        <dbReference type="ARBA" id="ARBA00022679"/>
    </source>
</evidence>
<dbReference type="EMBL" id="CAJNDS010000569">
    <property type="protein sequence ID" value="CAE7219166.1"/>
    <property type="molecule type" value="Genomic_DNA"/>
</dbReference>
<comment type="caution">
    <text evidence="6">The sequence shown here is derived from an EMBL/GenBank/DDBJ whole genome shotgun (WGS) entry which is preliminary data.</text>
</comment>
<dbReference type="Proteomes" id="UP000604046">
    <property type="component" value="Unassembled WGS sequence"/>
</dbReference>
<gene>
    <name evidence="6" type="ORF">SNAT2548_LOCUS7921</name>
</gene>